<dbReference type="PANTHER" id="PTHR43201:SF5">
    <property type="entry name" value="MEDIUM-CHAIN ACYL-COA LIGASE ACSF2, MITOCHONDRIAL"/>
    <property type="match status" value="1"/>
</dbReference>
<dbReference type="InterPro" id="IPR000873">
    <property type="entry name" value="AMP-dep_synth/lig_dom"/>
</dbReference>
<dbReference type="InterPro" id="IPR025110">
    <property type="entry name" value="AMP-bd_C"/>
</dbReference>
<dbReference type="InterPro" id="IPR020845">
    <property type="entry name" value="AMP-binding_CS"/>
</dbReference>
<dbReference type="GeneID" id="34311618"/>
<dbReference type="SUPFAM" id="SSF56801">
    <property type="entry name" value="Acetyl-CoA synthetase-like"/>
    <property type="match status" value="1"/>
</dbReference>
<evidence type="ECO:0000256" key="2">
    <source>
        <dbReference type="ARBA" id="ARBA00022598"/>
    </source>
</evidence>
<dbReference type="PANTHER" id="PTHR43201">
    <property type="entry name" value="ACYL-COA SYNTHETASE"/>
    <property type="match status" value="1"/>
</dbReference>
<dbReference type="KEGG" id="cnc:CNE_BB1p08930"/>
<dbReference type="GO" id="GO:0004467">
    <property type="term" value="F:long-chain fatty acid-CoA ligase activity"/>
    <property type="evidence" value="ECO:0007669"/>
    <property type="project" value="UniProtKB-EC"/>
</dbReference>
<dbReference type="EC" id="6.2.1.3" evidence="5"/>
<evidence type="ECO:0000313" key="6">
    <source>
        <dbReference type="Proteomes" id="UP000006798"/>
    </source>
</evidence>
<feature type="domain" description="AMP-dependent synthetase/ligase" evidence="3">
    <location>
        <begin position="15"/>
        <end position="385"/>
    </location>
</feature>
<feature type="domain" description="AMP-binding enzyme C-terminal" evidence="4">
    <location>
        <begin position="436"/>
        <end position="511"/>
    </location>
</feature>
<dbReference type="RefSeq" id="WP_013959337.1">
    <property type="nucleotide sequence ID" value="NC_015727.1"/>
</dbReference>
<evidence type="ECO:0000259" key="3">
    <source>
        <dbReference type="Pfam" id="PF00501"/>
    </source>
</evidence>
<dbReference type="Gene3D" id="3.30.300.30">
    <property type="match status" value="1"/>
</dbReference>
<dbReference type="PROSITE" id="PS00455">
    <property type="entry name" value="AMP_BINDING"/>
    <property type="match status" value="1"/>
</dbReference>
<dbReference type="Pfam" id="PF13193">
    <property type="entry name" value="AMP-binding_C"/>
    <property type="match status" value="1"/>
</dbReference>
<evidence type="ECO:0000313" key="5">
    <source>
        <dbReference type="EMBL" id="AEI82305.1"/>
    </source>
</evidence>
<keyword evidence="5" id="KW-0614">Plasmid</keyword>
<gene>
    <name evidence="5" type="primary">lcfB4</name>
    <name evidence="5" type="ordered locus">CNE_BB1p08930</name>
</gene>
<evidence type="ECO:0000256" key="1">
    <source>
        <dbReference type="ARBA" id="ARBA00006432"/>
    </source>
</evidence>
<dbReference type="Gene3D" id="3.40.50.12780">
    <property type="entry name" value="N-terminal domain of ligase-like"/>
    <property type="match status" value="1"/>
</dbReference>
<dbReference type="InterPro" id="IPR042099">
    <property type="entry name" value="ANL_N_sf"/>
</dbReference>
<dbReference type="EMBL" id="CP002879">
    <property type="protein sequence ID" value="AEI82305.1"/>
    <property type="molecule type" value="Genomic_DNA"/>
</dbReference>
<dbReference type="Proteomes" id="UP000006798">
    <property type="component" value="Plasmid pBB1"/>
</dbReference>
<dbReference type="AlphaFoldDB" id="F8GUA1"/>
<accession>F8GUA1</accession>
<sequence>MIELVNIDRVWMALKRNVALQPDHPALIYQGRAITFSELDRDSDHLACGLLDLGFGKGDRLGMLGLNQPEWLLAYLAAAKIGAILVGLSVRYRDSEIEYIVNHAKVRAIIAPAVVGDMDYVAYFASMGARLPTVQHYFFMGSSAVPADQRFDLLLATVVDQARIDRAQSSIVPEDPLVLIYTSGTTGRPKGALITHRSQLASAVAQCSHLGLRSNDLQMLALPLNHVGGLTCGFLAMLLGGGTSLLIPTFSPKQVISDMLSFPPTIVVGVPTMHTLLLREEAIGQLDRQRVRLVITGGANADPNLLQQLQQTFPKASVMNLYGLSETSGAALMSPWDSDFDAIVRTVGRPLPGVELRIVRPDGRDAATGEAGELWIRGELTVAGYIDMPTESANAFFDGWVRTGDLGCRDDEGLVTLMGRSKEMYVQGGFNVYPIEVENVLLRHPDVLMVAGIGVPDPVLGEVGHYYVVPKPGSQPSAESLIDYCRRLLADYKVPRQILFRDSLPMTPTGKIVKARLLEEPPAAPSGS</sequence>
<organism evidence="5 6">
    <name type="scientific">Cupriavidus necator (strain ATCC 43291 / DSM 13513 / CCUG 52238 / LMG 8453 / N-1)</name>
    <name type="common">Ralstonia eutropha</name>
    <dbReference type="NCBI Taxonomy" id="1042878"/>
    <lineage>
        <taxon>Bacteria</taxon>
        <taxon>Pseudomonadati</taxon>
        <taxon>Pseudomonadota</taxon>
        <taxon>Betaproteobacteria</taxon>
        <taxon>Burkholderiales</taxon>
        <taxon>Burkholderiaceae</taxon>
        <taxon>Cupriavidus</taxon>
    </lineage>
</organism>
<dbReference type="InterPro" id="IPR045851">
    <property type="entry name" value="AMP-bd_C_sf"/>
</dbReference>
<reference evidence="5 6" key="1">
    <citation type="journal article" date="2011" name="J. Bacteriol.">
        <title>Complete genome sequence of the type strain Cupriavidus necator N-1.</title>
        <authorList>
            <person name="Poehlein A."/>
            <person name="Kusian B."/>
            <person name="Friedrich B."/>
            <person name="Daniel R."/>
            <person name="Bowien B."/>
        </authorList>
    </citation>
    <scope>NUCLEOTIDE SEQUENCE [LARGE SCALE GENOMIC DNA]</scope>
    <source>
        <strain evidence="6">ATCC 43291 / DSM 13513 / CCUG 52238 / LMG 8453 / N-1</strain>
        <plasmid evidence="5 6">pBB1</plasmid>
    </source>
</reference>
<name>F8GUA1_CUPNN</name>
<keyword evidence="2 5" id="KW-0436">Ligase</keyword>
<proteinExistence type="inferred from homology"/>
<dbReference type="HOGENOM" id="CLU_000022_59_10_4"/>
<dbReference type="Pfam" id="PF00501">
    <property type="entry name" value="AMP-binding"/>
    <property type="match status" value="1"/>
</dbReference>
<evidence type="ECO:0000259" key="4">
    <source>
        <dbReference type="Pfam" id="PF13193"/>
    </source>
</evidence>
<dbReference type="GO" id="GO:0031956">
    <property type="term" value="F:medium-chain fatty acid-CoA ligase activity"/>
    <property type="evidence" value="ECO:0007669"/>
    <property type="project" value="TreeGrafter"/>
</dbReference>
<geneLocation type="plasmid" evidence="5 6">
    <name>pBB1</name>
</geneLocation>
<comment type="similarity">
    <text evidence="1">Belongs to the ATP-dependent AMP-binding enzyme family.</text>
</comment>
<protein>
    <submittedName>
        <fullName evidence="5">Long-chain-fatty-acid--CoA ligase LcfB</fullName>
        <ecNumber evidence="5">6.2.1.3</ecNumber>
    </submittedName>
</protein>